<organism evidence="9 10">
    <name type="scientific">Edaphobacillus lindanitolerans</name>
    <dbReference type="NCBI Taxonomy" id="550447"/>
    <lineage>
        <taxon>Bacteria</taxon>
        <taxon>Bacillati</taxon>
        <taxon>Bacillota</taxon>
        <taxon>Bacilli</taxon>
        <taxon>Bacillales</taxon>
        <taxon>Bacillaceae</taxon>
        <taxon>Edaphobacillus</taxon>
    </lineage>
</organism>
<feature type="transmembrane region" description="Helical" evidence="8">
    <location>
        <begin position="36"/>
        <end position="56"/>
    </location>
</feature>
<accession>A0A1U7PM59</accession>
<evidence type="ECO:0000256" key="6">
    <source>
        <dbReference type="ARBA" id="ARBA00022989"/>
    </source>
</evidence>
<comment type="similarity">
    <text evidence="2">Belongs to the CPA3 antiporters (TC 2.A.63) subunit E family.</text>
</comment>
<evidence type="ECO:0000256" key="8">
    <source>
        <dbReference type="SAM" id="Phobius"/>
    </source>
</evidence>
<keyword evidence="5 8" id="KW-0812">Transmembrane</keyword>
<dbReference type="AlphaFoldDB" id="A0A1U7PM59"/>
<evidence type="ECO:0000256" key="3">
    <source>
        <dbReference type="ARBA" id="ARBA00022449"/>
    </source>
</evidence>
<keyword evidence="3" id="KW-0050">Antiport</keyword>
<dbReference type="STRING" id="550447.SAMN05428946_2396"/>
<dbReference type="RefSeq" id="WP_076759147.1">
    <property type="nucleotide sequence ID" value="NZ_FTPL01000003.1"/>
</dbReference>
<keyword evidence="6 8" id="KW-1133">Transmembrane helix</keyword>
<dbReference type="GO" id="GO:0008324">
    <property type="term" value="F:monoatomic cation transmembrane transporter activity"/>
    <property type="evidence" value="ECO:0007669"/>
    <property type="project" value="InterPro"/>
</dbReference>
<reference evidence="10" key="1">
    <citation type="submission" date="2017-01" db="EMBL/GenBank/DDBJ databases">
        <authorList>
            <person name="Varghese N."/>
            <person name="Submissions S."/>
        </authorList>
    </citation>
    <scope>NUCLEOTIDE SEQUENCE [LARGE SCALE GENOMIC DNA]</scope>
    <source>
        <strain evidence="10">MNA4</strain>
    </source>
</reference>
<dbReference type="PANTHER" id="PTHR34584:SF1">
    <property type="entry name" value="NA(+)_H(+) ANTIPORTER SUBUNIT E1"/>
    <property type="match status" value="1"/>
</dbReference>
<evidence type="ECO:0000256" key="7">
    <source>
        <dbReference type="ARBA" id="ARBA00023136"/>
    </source>
</evidence>
<dbReference type="PANTHER" id="PTHR34584">
    <property type="entry name" value="NA(+)/H(+) ANTIPORTER SUBUNIT E1"/>
    <property type="match status" value="1"/>
</dbReference>
<dbReference type="EMBL" id="FTPL01000003">
    <property type="protein sequence ID" value="SIT89323.1"/>
    <property type="molecule type" value="Genomic_DNA"/>
</dbReference>
<dbReference type="GO" id="GO:0015297">
    <property type="term" value="F:antiporter activity"/>
    <property type="evidence" value="ECO:0007669"/>
    <property type="project" value="UniProtKB-KW"/>
</dbReference>
<dbReference type="PIRSF" id="PIRSF019239">
    <property type="entry name" value="MrpE"/>
    <property type="match status" value="1"/>
</dbReference>
<keyword evidence="7 8" id="KW-0472">Membrane</keyword>
<proteinExistence type="inferred from homology"/>
<dbReference type="GO" id="GO:0005886">
    <property type="term" value="C:plasma membrane"/>
    <property type="evidence" value="ECO:0007669"/>
    <property type="project" value="UniProtKB-SubCell"/>
</dbReference>
<evidence type="ECO:0000313" key="10">
    <source>
        <dbReference type="Proteomes" id="UP000187550"/>
    </source>
</evidence>
<evidence type="ECO:0000313" key="9">
    <source>
        <dbReference type="EMBL" id="SIT89323.1"/>
    </source>
</evidence>
<protein>
    <submittedName>
        <fullName evidence="9">Multisubunit sodium/proton antiporter, MrpE subunit</fullName>
    </submittedName>
</protein>
<evidence type="ECO:0000256" key="1">
    <source>
        <dbReference type="ARBA" id="ARBA00004651"/>
    </source>
</evidence>
<comment type="subcellular location">
    <subcellularLocation>
        <location evidence="1">Cell membrane</location>
        <topology evidence="1">Multi-pass membrane protein</topology>
    </subcellularLocation>
</comment>
<keyword evidence="4" id="KW-1003">Cell membrane</keyword>
<feature type="transmembrane region" description="Helical" evidence="8">
    <location>
        <begin position="12"/>
        <end position="30"/>
    </location>
</feature>
<dbReference type="Proteomes" id="UP000187550">
    <property type="component" value="Unassembled WGS sequence"/>
</dbReference>
<evidence type="ECO:0000256" key="2">
    <source>
        <dbReference type="ARBA" id="ARBA00006228"/>
    </source>
</evidence>
<dbReference type="Pfam" id="PF01899">
    <property type="entry name" value="MNHE"/>
    <property type="match status" value="1"/>
</dbReference>
<evidence type="ECO:0000256" key="5">
    <source>
        <dbReference type="ARBA" id="ARBA00022692"/>
    </source>
</evidence>
<keyword evidence="10" id="KW-1185">Reference proteome</keyword>
<dbReference type="OrthoDB" id="9800498at2"/>
<name>A0A1U7PM59_9BACI</name>
<evidence type="ECO:0000256" key="4">
    <source>
        <dbReference type="ARBA" id="ARBA00022475"/>
    </source>
</evidence>
<dbReference type="InterPro" id="IPR002758">
    <property type="entry name" value="Cation_antiport_E"/>
</dbReference>
<dbReference type="NCBIfam" id="NF006517">
    <property type="entry name" value="PRK08965.1-1"/>
    <property type="match status" value="1"/>
</dbReference>
<keyword evidence="3" id="KW-0813">Transport</keyword>
<gene>
    <name evidence="9" type="ORF">SAMN05428946_2396</name>
</gene>
<sequence>MNKFRGTGGTGATAAQFLLNLFIAFLWMLLLDEDKFRVTTFAAGFIVGIFIVFFMHRFFGTQFYLRRMFAIVKLMFIFISELVKSSWSVIGQILSPKLTIRPGIFRYDTVLESEGEVTTLSLLLTLTPGSVVMEVTEDGRGLYIHAMDIESSKQALIVQLKNFEKAIMEVTR</sequence>